<evidence type="ECO:0000256" key="5">
    <source>
        <dbReference type="ARBA" id="ARBA00022833"/>
    </source>
</evidence>
<accession>A0AAX3UDU1</accession>
<evidence type="ECO:0000256" key="7">
    <source>
        <dbReference type="ARBA" id="ARBA00023172"/>
    </source>
</evidence>
<keyword evidence="5" id="KW-0862">Zinc</keyword>
<dbReference type="PANTHER" id="PTHR30405">
    <property type="entry name" value="TRANSPOSASE"/>
    <property type="match status" value="1"/>
</dbReference>
<dbReference type="GO" id="GO:0003677">
    <property type="term" value="F:DNA binding"/>
    <property type="evidence" value="ECO:0007669"/>
    <property type="project" value="UniProtKB-KW"/>
</dbReference>
<evidence type="ECO:0000256" key="6">
    <source>
        <dbReference type="ARBA" id="ARBA00023125"/>
    </source>
</evidence>
<reference evidence="11" key="2">
    <citation type="submission" date="2023-04" db="EMBL/GenBank/DDBJ databases">
        <authorList>
            <person name="Wang Y."/>
        </authorList>
    </citation>
    <scope>NUCLEOTIDE SEQUENCE</scope>
    <source>
        <strain evidence="11">ZW18</strain>
    </source>
</reference>
<dbReference type="GO" id="GO:0030127">
    <property type="term" value="C:COPII vesicle coat"/>
    <property type="evidence" value="ECO:0007669"/>
    <property type="project" value="InterPro"/>
</dbReference>
<reference evidence="11" key="1">
    <citation type="journal article" date="2022" name="Food Funct.">
        <title>Lactobacillus kefiranofaciens ZW18 from Kefir enhances the anti-tumor effect of anti-programmed cell death 1 (PD-1) immunotherapy by modulating the gut microbiota.</title>
        <authorList>
            <person name="Zhao J."/>
            <person name="Wang Y."/>
            <person name="Wang J."/>
            <person name="Lv M."/>
            <person name="Zhou C."/>
            <person name="Jia L."/>
            <person name="Geng W."/>
        </authorList>
    </citation>
    <scope>NUCLEOTIDE SEQUENCE</scope>
    <source>
        <strain evidence="11">ZW18</strain>
    </source>
</reference>
<gene>
    <name evidence="11" type="ORF">QEJ78_10865</name>
</gene>
<keyword evidence="11" id="KW-0255">Endonuclease</keyword>
<dbReference type="InterPro" id="IPR036174">
    <property type="entry name" value="Znf_Sec23_Sec24_sf"/>
</dbReference>
<evidence type="ECO:0000256" key="1">
    <source>
        <dbReference type="ARBA" id="ARBA00008761"/>
    </source>
</evidence>
<feature type="domain" description="Transposase putative helix-turn-helix" evidence="10">
    <location>
        <begin position="12"/>
        <end position="50"/>
    </location>
</feature>
<organism evidence="11 12">
    <name type="scientific">Lactobacillus kefiranofaciens</name>
    <dbReference type="NCBI Taxonomy" id="267818"/>
    <lineage>
        <taxon>Bacteria</taxon>
        <taxon>Bacillati</taxon>
        <taxon>Bacillota</taxon>
        <taxon>Bacilli</taxon>
        <taxon>Lactobacillales</taxon>
        <taxon>Lactobacillaceae</taxon>
        <taxon>Lactobacillus</taxon>
    </lineage>
</organism>
<dbReference type="Proteomes" id="UP001242513">
    <property type="component" value="Chromosome"/>
</dbReference>
<name>A0AAX3UDU1_9LACO</name>
<feature type="domain" description="Probable transposase IS891/IS1136/IS1341" evidence="8">
    <location>
        <begin position="228"/>
        <end position="343"/>
    </location>
</feature>
<dbReference type="Pfam" id="PF07282">
    <property type="entry name" value="Cas12f1-like_TNB"/>
    <property type="match status" value="1"/>
</dbReference>
<dbReference type="EMBL" id="CP123735">
    <property type="protein sequence ID" value="WGO85786.1"/>
    <property type="molecule type" value="Genomic_DNA"/>
</dbReference>
<evidence type="ECO:0000259" key="9">
    <source>
        <dbReference type="Pfam" id="PF07282"/>
    </source>
</evidence>
<evidence type="ECO:0000313" key="12">
    <source>
        <dbReference type="Proteomes" id="UP001242513"/>
    </source>
</evidence>
<dbReference type="InterPro" id="IPR051399">
    <property type="entry name" value="RNA-guided_DNA_endo/Transpos"/>
</dbReference>
<evidence type="ECO:0000259" key="8">
    <source>
        <dbReference type="Pfam" id="PF01385"/>
    </source>
</evidence>
<dbReference type="InterPro" id="IPR001959">
    <property type="entry name" value="Transposase"/>
</dbReference>
<dbReference type="Pfam" id="PF01385">
    <property type="entry name" value="OrfB_IS605"/>
    <property type="match status" value="1"/>
</dbReference>
<keyword evidence="11" id="KW-0378">Hydrolase</keyword>
<dbReference type="GO" id="GO:0006886">
    <property type="term" value="P:intracellular protein transport"/>
    <property type="evidence" value="ECO:0007669"/>
    <property type="project" value="InterPro"/>
</dbReference>
<dbReference type="NCBIfam" id="NF040570">
    <property type="entry name" value="guided_TnpB"/>
    <property type="match status" value="1"/>
</dbReference>
<dbReference type="SUPFAM" id="SSF82919">
    <property type="entry name" value="Zn-finger domain of Sec23/24"/>
    <property type="match status" value="1"/>
</dbReference>
<evidence type="ECO:0000259" key="10">
    <source>
        <dbReference type="Pfam" id="PF12323"/>
    </source>
</evidence>
<sequence>MKRMSSLAYHFGIRLRFYPSSKQKKLIKLNYDAQRFVYNSYVGRNRSSYHAKCYFLVKQSKAMPFAFSILNRYETKLAETVVANNELLAKPKNIRDAYSFLRIKEIDSLALANAIQNYHKAWNNYRKIGYGIPTFHKKRSDWAYQTNCQYIKQDEAYLNNGTAKFIDAKHVKLPKLGVVRIAGLRKLIKERLLKHIPTRIGTVTLKKTADDQFYLSMQLGSDLAFVKELAKTQNQIGIDLNLDNFLTDSNGAMVANPCFYRKAKKKLAHTQRILSRRQRRAKKDGRKLRTAKNYQEQRLAVAKLHDKIRRQREDFLQVLSTALIKSHDLVVAEELRSKNLLKNHALSQAISDAGWRKFLNMLAYKAKLYGKDFQTIDPKYTTQRCHQCGTIMGHNGYQKLKLADREWTCPMCHAYHIRDWNAAVNILEKGLGHWQNPVIKKKKNA</sequence>
<proteinExistence type="inferred from homology"/>
<dbReference type="InterPro" id="IPR010095">
    <property type="entry name" value="Cas12f1-like_TNB"/>
</dbReference>
<dbReference type="GO" id="GO:0006888">
    <property type="term" value="P:endoplasmic reticulum to Golgi vesicle-mediated transport"/>
    <property type="evidence" value="ECO:0007669"/>
    <property type="project" value="InterPro"/>
</dbReference>
<keyword evidence="4" id="KW-0479">Metal-binding</keyword>
<dbReference type="GO" id="GO:0004519">
    <property type="term" value="F:endonuclease activity"/>
    <property type="evidence" value="ECO:0007669"/>
    <property type="project" value="UniProtKB-KW"/>
</dbReference>
<dbReference type="GO" id="GO:0008270">
    <property type="term" value="F:zinc ion binding"/>
    <property type="evidence" value="ECO:0007669"/>
    <property type="project" value="InterPro"/>
</dbReference>
<keyword evidence="3" id="KW-0815">Transposition</keyword>
<dbReference type="GO" id="GO:0032196">
    <property type="term" value="P:transposition"/>
    <property type="evidence" value="ECO:0007669"/>
    <property type="project" value="UniProtKB-KW"/>
</dbReference>
<dbReference type="PANTHER" id="PTHR30405:SF25">
    <property type="entry name" value="RNA-GUIDED DNA ENDONUCLEASE INSQ-RELATED"/>
    <property type="match status" value="1"/>
</dbReference>
<comment type="similarity">
    <text evidence="1">In the C-terminal section; belongs to the transposase 35 family.</text>
</comment>
<dbReference type="GO" id="GO:0006310">
    <property type="term" value="P:DNA recombination"/>
    <property type="evidence" value="ECO:0007669"/>
    <property type="project" value="UniProtKB-KW"/>
</dbReference>
<dbReference type="AlphaFoldDB" id="A0AAX3UDU1"/>
<dbReference type="NCBIfam" id="TIGR01766">
    <property type="entry name" value="IS200/IS605 family accessory protein TnpB-like domain"/>
    <property type="match status" value="1"/>
</dbReference>
<evidence type="ECO:0000256" key="2">
    <source>
        <dbReference type="ARBA" id="ARBA00011044"/>
    </source>
</evidence>
<dbReference type="RefSeq" id="WP_013851364.1">
    <property type="nucleotide sequence ID" value="NZ_CP123735.1"/>
</dbReference>
<feature type="domain" description="Cas12f1-like TNB" evidence="9">
    <location>
        <begin position="355"/>
        <end position="426"/>
    </location>
</feature>
<keyword evidence="11" id="KW-0540">Nuclease</keyword>
<evidence type="ECO:0000256" key="4">
    <source>
        <dbReference type="ARBA" id="ARBA00022723"/>
    </source>
</evidence>
<evidence type="ECO:0000313" key="11">
    <source>
        <dbReference type="EMBL" id="WGO85786.1"/>
    </source>
</evidence>
<keyword evidence="6" id="KW-0238">DNA-binding</keyword>
<keyword evidence="7" id="KW-0233">DNA recombination</keyword>
<protein>
    <submittedName>
        <fullName evidence="11">RNA-guided endonuclease TnpB family protein</fullName>
    </submittedName>
</protein>
<evidence type="ECO:0000256" key="3">
    <source>
        <dbReference type="ARBA" id="ARBA00022578"/>
    </source>
</evidence>
<dbReference type="Pfam" id="PF12323">
    <property type="entry name" value="HTH_OrfB_IS605"/>
    <property type="match status" value="1"/>
</dbReference>
<dbReference type="InterPro" id="IPR021027">
    <property type="entry name" value="Transposase_put_HTH"/>
</dbReference>
<comment type="similarity">
    <text evidence="2">In the N-terminal section; belongs to the transposase 2 family.</text>
</comment>